<keyword evidence="5" id="KW-0418">Kinase</keyword>
<dbReference type="InterPro" id="IPR008145">
    <property type="entry name" value="GK/Ca_channel_bsu"/>
</dbReference>
<dbReference type="CDD" id="cd00071">
    <property type="entry name" value="GMPK"/>
    <property type="match status" value="1"/>
</dbReference>
<evidence type="ECO:0000256" key="3">
    <source>
        <dbReference type="ARBA" id="ARBA00022679"/>
    </source>
</evidence>
<evidence type="ECO:0000256" key="2">
    <source>
        <dbReference type="ARBA" id="ARBA00012961"/>
    </source>
</evidence>
<keyword evidence="4" id="KW-0547">Nucleotide-binding</keyword>
<name>A0A7S3YUY7_9EUKA</name>
<keyword evidence="3" id="KW-0808">Transferase</keyword>
<dbReference type="EMBL" id="HBIV01019849">
    <property type="protein sequence ID" value="CAE0662762.1"/>
    <property type="molecule type" value="Transcribed_RNA"/>
</dbReference>
<dbReference type="NCBIfam" id="TIGR03263">
    <property type="entry name" value="guanyl_kin"/>
    <property type="match status" value="1"/>
</dbReference>
<reference evidence="8" key="1">
    <citation type="submission" date="2021-01" db="EMBL/GenBank/DDBJ databases">
        <authorList>
            <person name="Corre E."/>
            <person name="Pelletier E."/>
            <person name="Niang G."/>
            <person name="Scheremetjew M."/>
            <person name="Finn R."/>
            <person name="Kale V."/>
            <person name="Holt S."/>
            <person name="Cochrane G."/>
            <person name="Meng A."/>
            <person name="Brown T."/>
            <person name="Cohen L."/>
        </authorList>
    </citation>
    <scope>NUCLEOTIDE SEQUENCE</scope>
    <source>
        <strain evidence="8">CCCM811</strain>
    </source>
</reference>
<dbReference type="PROSITE" id="PS50052">
    <property type="entry name" value="GUANYLATE_KINASE_2"/>
    <property type="match status" value="1"/>
</dbReference>
<dbReference type="GO" id="GO:0005829">
    <property type="term" value="C:cytosol"/>
    <property type="evidence" value="ECO:0007669"/>
    <property type="project" value="TreeGrafter"/>
</dbReference>
<dbReference type="SUPFAM" id="SSF52540">
    <property type="entry name" value="P-loop containing nucleoside triphosphate hydrolases"/>
    <property type="match status" value="1"/>
</dbReference>
<dbReference type="InterPro" id="IPR008144">
    <property type="entry name" value="Guanylate_kin-like_dom"/>
</dbReference>
<dbReference type="GO" id="GO:0004385">
    <property type="term" value="F:GMP kinase activity"/>
    <property type="evidence" value="ECO:0007669"/>
    <property type="project" value="UniProtKB-EC"/>
</dbReference>
<protein>
    <recommendedName>
        <fullName evidence="2">guanylate kinase</fullName>
        <ecNumber evidence="2">2.7.4.8</ecNumber>
    </recommendedName>
</protein>
<evidence type="ECO:0000256" key="1">
    <source>
        <dbReference type="ARBA" id="ARBA00005790"/>
    </source>
</evidence>
<evidence type="ECO:0000259" key="7">
    <source>
        <dbReference type="PROSITE" id="PS50052"/>
    </source>
</evidence>
<evidence type="ECO:0000313" key="8">
    <source>
        <dbReference type="EMBL" id="CAE0662762.1"/>
    </source>
</evidence>
<dbReference type="AlphaFoldDB" id="A0A7S3YUY7"/>
<dbReference type="PROSITE" id="PS00856">
    <property type="entry name" value="GUANYLATE_KINASE_1"/>
    <property type="match status" value="1"/>
</dbReference>
<evidence type="ECO:0000256" key="4">
    <source>
        <dbReference type="ARBA" id="ARBA00022741"/>
    </source>
</evidence>
<keyword evidence="6" id="KW-0067">ATP-binding</keyword>
<proteinExistence type="inferred from homology"/>
<accession>A0A7S3YUY7</accession>
<comment type="similarity">
    <text evidence="1">Belongs to the guanylate kinase family.</text>
</comment>
<gene>
    <name evidence="8" type="ORF">LGLO00237_LOCUS14363</name>
</gene>
<dbReference type="Gene3D" id="3.40.50.300">
    <property type="entry name" value="P-loop containing nucleotide triphosphate hydrolases"/>
    <property type="match status" value="1"/>
</dbReference>
<dbReference type="GO" id="GO:0005524">
    <property type="term" value="F:ATP binding"/>
    <property type="evidence" value="ECO:0007669"/>
    <property type="project" value="UniProtKB-KW"/>
</dbReference>
<dbReference type="PANTHER" id="PTHR23117">
    <property type="entry name" value="GUANYLATE KINASE-RELATED"/>
    <property type="match status" value="1"/>
</dbReference>
<feature type="domain" description="Guanylate kinase-like" evidence="7">
    <location>
        <begin position="78"/>
        <end position="263"/>
    </location>
</feature>
<organism evidence="8">
    <name type="scientific">Lotharella globosa</name>
    <dbReference type="NCBI Taxonomy" id="91324"/>
    <lineage>
        <taxon>Eukaryota</taxon>
        <taxon>Sar</taxon>
        <taxon>Rhizaria</taxon>
        <taxon>Cercozoa</taxon>
        <taxon>Chlorarachniophyceae</taxon>
        <taxon>Lotharella</taxon>
    </lineage>
</organism>
<evidence type="ECO:0000256" key="5">
    <source>
        <dbReference type="ARBA" id="ARBA00022777"/>
    </source>
</evidence>
<sequence length="335" mass="37749">MNCLRGFFRHRVFQAIGRASEGQRRSVALGGIFLGGPLGMGFLVRAEAKALFATAKANTEDDHAFQMVPTSKALKYGQKPLVVVGPSGVGKGTILRKLFHDFPGQFSYCISHTTRKARPGEVDGKNYYFVSKEEMARDIAAGLFVEHATFAGNTYGTSFSSLTMVEASGKVPVLEVDMQGAIQLNEYSKIDPCFCFIKPPSLKELQGRLRGRGTEDPKKIEKRLRQAEVELDFIDSPNAKFFQVVLVNDDLDKCYAEFTRRITDFYPHLKTEIKQRTCVHVHSAYMLRRSMHKSRRSQQVTLPPQPGKPDIGRSKYLFKRLCIKNINCFFLMEAD</sequence>
<dbReference type="InterPro" id="IPR027417">
    <property type="entry name" value="P-loop_NTPase"/>
</dbReference>
<dbReference type="Pfam" id="PF00625">
    <property type="entry name" value="Guanylate_kin"/>
    <property type="match status" value="1"/>
</dbReference>
<dbReference type="SMART" id="SM00072">
    <property type="entry name" value="GuKc"/>
    <property type="match status" value="1"/>
</dbReference>
<evidence type="ECO:0000256" key="6">
    <source>
        <dbReference type="ARBA" id="ARBA00022840"/>
    </source>
</evidence>
<dbReference type="PANTHER" id="PTHR23117:SF13">
    <property type="entry name" value="GUANYLATE KINASE"/>
    <property type="match status" value="1"/>
</dbReference>
<dbReference type="EC" id="2.7.4.8" evidence="2"/>
<dbReference type="InterPro" id="IPR020590">
    <property type="entry name" value="Guanylate_kinase_CS"/>
</dbReference>
<dbReference type="InterPro" id="IPR017665">
    <property type="entry name" value="Guanylate_kinase"/>
</dbReference>